<protein>
    <submittedName>
        <fullName evidence="1">Uncharacterized protein</fullName>
    </submittedName>
</protein>
<keyword evidence="2" id="KW-1185">Reference proteome</keyword>
<dbReference type="Proteomes" id="UP000037035">
    <property type="component" value="Unassembled WGS sequence"/>
</dbReference>
<dbReference type="VEuPathDB" id="FungiDB:VP01_113g8"/>
<evidence type="ECO:0000313" key="1">
    <source>
        <dbReference type="EMBL" id="KNZ63472.1"/>
    </source>
</evidence>
<name>A0A0L6VS74_9BASI</name>
<proteinExistence type="predicted"/>
<comment type="caution">
    <text evidence="1">The sequence shown here is derived from an EMBL/GenBank/DDBJ whole genome shotgun (WGS) entry which is preliminary data.</text>
</comment>
<evidence type="ECO:0000313" key="2">
    <source>
        <dbReference type="Proteomes" id="UP000037035"/>
    </source>
</evidence>
<organism evidence="1 2">
    <name type="scientific">Puccinia sorghi</name>
    <dbReference type="NCBI Taxonomy" id="27349"/>
    <lineage>
        <taxon>Eukaryota</taxon>
        <taxon>Fungi</taxon>
        <taxon>Dikarya</taxon>
        <taxon>Basidiomycota</taxon>
        <taxon>Pucciniomycotina</taxon>
        <taxon>Pucciniomycetes</taxon>
        <taxon>Pucciniales</taxon>
        <taxon>Pucciniaceae</taxon>
        <taxon>Puccinia</taxon>
    </lineage>
</organism>
<dbReference type="EMBL" id="LAVV01001555">
    <property type="protein sequence ID" value="KNZ63472.1"/>
    <property type="molecule type" value="Genomic_DNA"/>
</dbReference>
<reference evidence="1 2" key="1">
    <citation type="submission" date="2015-08" db="EMBL/GenBank/DDBJ databases">
        <title>Next Generation Sequencing and Analysis of the Genome of Puccinia sorghi L Schw, the Causal Agent of Maize Common Rust.</title>
        <authorList>
            <person name="Rochi L."/>
            <person name="Burguener G."/>
            <person name="Darino M."/>
            <person name="Turjanski A."/>
            <person name="Kreff E."/>
            <person name="Dieguez M.J."/>
            <person name="Sacco F."/>
        </authorList>
    </citation>
    <scope>NUCLEOTIDE SEQUENCE [LARGE SCALE GENOMIC DNA]</scope>
    <source>
        <strain evidence="1 2">RO10H11247</strain>
    </source>
</reference>
<gene>
    <name evidence="1" type="ORF">VP01_113g8</name>
</gene>
<dbReference type="OrthoDB" id="2511357at2759"/>
<sequence length="175" mass="20153">MVVAFVPSTYYITQFSVVLKDATLVSAAVMLNPETQIFFSRHLTPSPPHYSPRIEIPSGDWILHNGGLDEDVAEEFRKARVYRTVYVTGICWNYENRWESYVNVVYCSVGRMVKIKPFTMDHSALKQLGMLQRGDRIQIEGCIPSGIRQVEGILMVKVWNFYYLLFHLNQPAQSD</sequence>
<dbReference type="AlphaFoldDB" id="A0A0L6VS74"/>
<accession>A0A0L6VS74</accession>